<dbReference type="AlphaFoldDB" id="A0A2T1GBR8"/>
<dbReference type="Gene3D" id="3.40.50.300">
    <property type="entry name" value="P-loop containing nucleotide triphosphate hydrolases"/>
    <property type="match status" value="1"/>
</dbReference>
<dbReference type="OrthoDB" id="200044at2"/>
<sequence>MMNRIYMVNSFKGGVGKSLVCMGLIDYLRQLGEDCLLVDTDTSNPDVYKAYTNVIPCEMVDLDAGDGWIDLINLCDLEEHRQRTVVINGAARSNEGVSKFGDTLKGILPDLKRELVTFWVVNTQRDCVELLKDYMQVMGGLPLHVIRNGYFGGEDKFEIYNNSALKKSVEKNGGKSLTISELAGRVSSVLYSDRKSIETALTEMPLGNRAELLRWRRDCKAMFDKALK</sequence>
<accession>A0A2T1GBR8</accession>
<keyword evidence="3" id="KW-1185">Reference proteome</keyword>
<reference evidence="2 3" key="1">
    <citation type="submission" date="2018-03" db="EMBL/GenBank/DDBJ databases">
        <title>The ancient ancestry and fast evolution of plastids.</title>
        <authorList>
            <person name="Moore K.R."/>
            <person name="Magnabosco C."/>
            <person name="Momper L."/>
            <person name="Gold D.A."/>
            <person name="Bosak T."/>
            <person name="Fournier G.P."/>
        </authorList>
    </citation>
    <scope>NUCLEOTIDE SEQUENCE [LARGE SCALE GENOMIC DNA]</scope>
    <source>
        <strain evidence="2 3">CCALA 037</strain>
    </source>
</reference>
<gene>
    <name evidence="2" type="ORF">C7B77_17025</name>
</gene>
<organism evidence="2 3">
    <name type="scientific">Chamaesiphon polymorphus CCALA 037</name>
    <dbReference type="NCBI Taxonomy" id="2107692"/>
    <lineage>
        <taxon>Bacteria</taxon>
        <taxon>Bacillati</taxon>
        <taxon>Cyanobacteriota</taxon>
        <taxon>Cyanophyceae</taxon>
        <taxon>Gomontiellales</taxon>
        <taxon>Chamaesiphonaceae</taxon>
        <taxon>Chamaesiphon</taxon>
    </lineage>
</organism>
<evidence type="ECO:0000259" key="1">
    <source>
        <dbReference type="Pfam" id="PF01656"/>
    </source>
</evidence>
<feature type="domain" description="CobQ/CobB/MinD/ParA nucleotide binding" evidence="1">
    <location>
        <begin position="7"/>
        <end position="136"/>
    </location>
</feature>
<dbReference type="Pfam" id="PF01656">
    <property type="entry name" value="CbiA"/>
    <property type="match status" value="1"/>
</dbReference>
<proteinExistence type="predicted"/>
<dbReference type="Proteomes" id="UP000238937">
    <property type="component" value="Unassembled WGS sequence"/>
</dbReference>
<dbReference type="SUPFAM" id="SSF52540">
    <property type="entry name" value="P-loop containing nucleoside triphosphate hydrolases"/>
    <property type="match status" value="1"/>
</dbReference>
<evidence type="ECO:0000313" key="2">
    <source>
        <dbReference type="EMBL" id="PSB54798.1"/>
    </source>
</evidence>
<dbReference type="InterPro" id="IPR027417">
    <property type="entry name" value="P-loop_NTPase"/>
</dbReference>
<evidence type="ECO:0000313" key="3">
    <source>
        <dbReference type="Proteomes" id="UP000238937"/>
    </source>
</evidence>
<protein>
    <submittedName>
        <fullName evidence="2">Protein mobD</fullName>
    </submittedName>
</protein>
<dbReference type="InterPro" id="IPR002586">
    <property type="entry name" value="CobQ/CobB/MinD/ParA_Nub-bd_dom"/>
</dbReference>
<name>A0A2T1GBR8_9CYAN</name>
<dbReference type="RefSeq" id="WP_106307333.1">
    <property type="nucleotide sequence ID" value="NZ_PVWO01000232.1"/>
</dbReference>
<comment type="caution">
    <text evidence="2">The sequence shown here is derived from an EMBL/GenBank/DDBJ whole genome shotgun (WGS) entry which is preliminary data.</text>
</comment>
<dbReference type="EMBL" id="PVWO01000232">
    <property type="protein sequence ID" value="PSB54798.1"/>
    <property type="molecule type" value="Genomic_DNA"/>
</dbReference>